<evidence type="ECO:0000256" key="1">
    <source>
        <dbReference type="SAM" id="MobiDB-lite"/>
    </source>
</evidence>
<dbReference type="EMBL" id="QRDZ01000013">
    <property type="protein sequence ID" value="RED76063.1"/>
    <property type="molecule type" value="Genomic_DNA"/>
</dbReference>
<dbReference type="AlphaFoldDB" id="A0A3D9JPL3"/>
<evidence type="ECO:0000313" key="2">
    <source>
        <dbReference type="EMBL" id="RED76063.1"/>
    </source>
</evidence>
<evidence type="ECO:0000313" key="3">
    <source>
        <dbReference type="Proteomes" id="UP000256977"/>
    </source>
</evidence>
<reference evidence="2 3" key="1">
    <citation type="submission" date="2018-07" db="EMBL/GenBank/DDBJ databases">
        <title>Genomic Encyclopedia of Type Strains, Phase III (KMG-III): the genomes of soil and plant-associated and newly described type strains.</title>
        <authorList>
            <person name="Whitman W."/>
        </authorList>
    </citation>
    <scope>NUCLEOTIDE SEQUENCE [LARGE SCALE GENOMIC DNA]</scope>
    <source>
        <strain evidence="2 3">CECT 7287</strain>
    </source>
</reference>
<proteinExistence type="predicted"/>
<feature type="region of interest" description="Disordered" evidence="1">
    <location>
        <begin position="1"/>
        <end position="20"/>
    </location>
</feature>
<dbReference type="Proteomes" id="UP000256977">
    <property type="component" value="Unassembled WGS sequence"/>
</dbReference>
<feature type="compositionally biased region" description="Basic and acidic residues" evidence="1">
    <location>
        <begin position="1"/>
        <end position="18"/>
    </location>
</feature>
<accession>A0A3D9JPL3</accession>
<organism evidence="2 3">
    <name type="scientific">Cohnella phaseoli</name>
    <dbReference type="NCBI Taxonomy" id="456490"/>
    <lineage>
        <taxon>Bacteria</taxon>
        <taxon>Bacillati</taxon>
        <taxon>Bacillota</taxon>
        <taxon>Bacilli</taxon>
        <taxon>Bacillales</taxon>
        <taxon>Paenibacillaceae</taxon>
        <taxon>Cohnella</taxon>
    </lineage>
</organism>
<keyword evidence="3" id="KW-1185">Reference proteome</keyword>
<name>A0A3D9JPL3_9BACL</name>
<sequence length="45" mass="5423">MNGIKVERGNKSNKDKKSLKSVQRVILREIIFILKCERMKKHRIR</sequence>
<comment type="caution">
    <text evidence="2">The sequence shown here is derived from an EMBL/GenBank/DDBJ whole genome shotgun (WGS) entry which is preliminary data.</text>
</comment>
<gene>
    <name evidence="2" type="ORF">DFP98_113123</name>
</gene>
<protein>
    <submittedName>
        <fullName evidence="2">Uncharacterized protein</fullName>
    </submittedName>
</protein>